<dbReference type="AlphaFoldDB" id="A0A7W5AS99"/>
<comment type="caution">
    <text evidence="2">The sequence shown here is derived from an EMBL/GenBank/DDBJ whole genome shotgun (WGS) entry which is preliminary data.</text>
</comment>
<organism evidence="2 3">
    <name type="scientific">Actinoplanes campanulatus</name>
    <dbReference type="NCBI Taxonomy" id="113559"/>
    <lineage>
        <taxon>Bacteria</taxon>
        <taxon>Bacillati</taxon>
        <taxon>Actinomycetota</taxon>
        <taxon>Actinomycetes</taxon>
        <taxon>Micromonosporales</taxon>
        <taxon>Micromonosporaceae</taxon>
        <taxon>Actinoplanes</taxon>
    </lineage>
</organism>
<name>A0A7W5AS99_9ACTN</name>
<proteinExistence type="predicted"/>
<keyword evidence="1" id="KW-0472">Membrane</keyword>
<dbReference type="EMBL" id="JACHXF010000039">
    <property type="protein sequence ID" value="MBB3101508.1"/>
    <property type="molecule type" value="Genomic_DNA"/>
</dbReference>
<feature type="transmembrane region" description="Helical" evidence="1">
    <location>
        <begin position="64"/>
        <end position="87"/>
    </location>
</feature>
<keyword evidence="1" id="KW-1133">Transmembrane helix</keyword>
<evidence type="ECO:0000313" key="2">
    <source>
        <dbReference type="EMBL" id="MBB3101508.1"/>
    </source>
</evidence>
<feature type="transmembrane region" description="Helical" evidence="1">
    <location>
        <begin position="93"/>
        <end position="114"/>
    </location>
</feature>
<evidence type="ECO:0000256" key="1">
    <source>
        <dbReference type="SAM" id="Phobius"/>
    </source>
</evidence>
<sequence>MTAAAAVLAYAIGLLPSSATGVWQRWPAAVQASVGVVLGLVLLNSIGVAQWTVLRRLVPQAARWIGWSAVGWLAGLTVFLLFTMPLWHPGQDLAVTIAIGVAGAVLMAATMAAITGRCVWGWFGGPAPAVARISPARR</sequence>
<keyword evidence="1" id="KW-0812">Transmembrane</keyword>
<reference evidence="2 3" key="1">
    <citation type="submission" date="2020-08" db="EMBL/GenBank/DDBJ databases">
        <title>Genomic Encyclopedia of Type Strains, Phase III (KMG-III): the genomes of soil and plant-associated and newly described type strains.</title>
        <authorList>
            <person name="Whitman W."/>
        </authorList>
    </citation>
    <scope>NUCLEOTIDE SEQUENCE [LARGE SCALE GENOMIC DNA]</scope>
    <source>
        <strain evidence="2 3">CECT 3287</strain>
    </source>
</reference>
<gene>
    <name evidence="2" type="ORF">FHR83_009237</name>
</gene>
<accession>A0A7W5AS99</accession>
<dbReference type="RefSeq" id="WP_183227915.1">
    <property type="nucleotide sequence ID" value="NZ_BMPW01000042.1"/>
</dbReference>
<protein>
    <submittedName>
        <fullName evidence="2">Uncharacterized protein</fullName>
    </submittedName>
</protein>
<keyword evidence="3" id="KW-1185">Reference proteome</keyword>
<feature type="transmembrane region" description="Helical" evidence="1">
    <location>
        <begin position="29"/>
        <end position="52"/>
    </location>
</feature>
<evidence type="ECO:0000313" key="3">
    <source>
        <dbReference type="Proteomes" id="UP000590749"/>
    </source>
</evidence>
<dbReference type="Proteomes" id="UP000590749">
    <property type="component" value="Unassembled WGS sequence"/>
</dbReference>